<gene>
    <name evidence="1" type="ORF">GWO12_06065</name>
</gene>
<reference evidence="1 2" key="1">
    <citation type="submission" date="2020-01" db="EMBL/GenBank/DDBJ databases">
        <title>Genomes assembled from Gulf of Kutch pelagic sediment metagenomes.</title>
        <authorList>
            <person name="Chandrashekar M."/>
            <person name="Mahajan M.S."/>
            <person name="Dave K.J."/>
            <person name="Vatsa P."/>
            <person name="Nathani N.M."/>
        </authorList>
    </citation>
    <scope>NUCLEOTIDE SEQUENCE [LARGE SCALE GENOMIC DNA]</scope>
    <source>
        <strain evidence="1">KS3-K002</strain>
    </source>
</reference>
<comment type="caution">
    <text evidence="1">The sequence shown here is derived from an EMBL/GenBank/DDBJ whole genome shotgun (WGS) entry which is preliminary data.</text>
</comment>
<dbReference type="Proteomes" id="UP000702544">
    <property type="component" value="Unassembled WGS sequence"/>
</dbReference>
<evidence type="ECO:0000313" key="2">
    <source>
        <dbReference type="Proteomes" id="UP000702544"/>
    </source>
</evidence>
<proteinExistence type="predicted"/>
<sequence>MGSFKSISAVVRTSPERFSGTFGKPWILVNQGGIDRLQCSLLGPGAVGSFHRGQTLYCYRNFRPEERVEILDDLVGPEDLYIRLGTTSSDMWRPELILVWGWSREKGTVPLALDLGTQLKLSADKKEGVVSTQVRRVQPGDREMAIRELLLVAVTYNAPYSGTDDPIWLRVTVGGDLAANHVITDTPQTDLEINSSNVYRIPVERPFTRAELEAEESEVRLGIQGSDMWVPKKIFLFGLDAAEEPPSRVVSLVRVYDPGPLSISPTEGVSALSLPLDAP</sequence>
<evidence type="ECO:0000313" key="1">
    <source>
        <dbReference type="EMBL" id="NIR74662.1"/>
    </source>
</evidence>
<name>A0AAE4Z8Y0_9BACT</name>
<organism evidence="1 2">
    <name type="scientific">Candidatus Kutchimonas denitrificans</name>
    <dbReference type="NCBI Taxonomy" id="3056748"/>
    <lineage>
        <taxon>Bacteria</taxon>
        <taxon>Pseudomonadati</taxon>
        <taxon>Gemmatimonadota</taxon>
        <taxon>Gemmatimonadia</taxon>
        <taxon>Candidatus Palauibacterales</taxon>
        <taxon>Candidatus Palauibacteraceae</taxon>
        <taxon>Candidatus Kutchimonas</taxon>
    </lineage>
</organism>
<dbReference type="AlphaFoldDB" id="A0AAE4Z8Y0"/>
<dbReference type="EMBL" id="JAACAK010000047">
    <property type="protein sequence ID" value="NIR74662.1"/>
    <property type="molecule type" value="Genomic_DNA"/>
</dbReference>
<accession>A0AAE4Z8Y0</accession>
<protein>
    <submittedName>
        <fullName evidence="1">Uncharacterized protein</fullName>
    </submittedName>
</protein>